<reference evidence="1 3" key="2">
    <citation type="journal article" date="2014" name="BMC Genomics">
        <title>An improved genome release (version Mt4.0) for the model legume Medicago truncatula.</title>
        <authorList>
            <person name="Tang H."/>
            <person name="Krishnakumar V."/>
            <person name="Bidwell S."/>
            <person name="Rosen B."/>
            <person name="Chan A."/>
            <person name="Zhou S."/>
            <person name="Gentzbittel L."/>
            <person name="Childs K.L."/>
            <person name="Yandell M."/>
            <person name="Gundlach H."/>
            <person name="Mayer K.F."/>
            <person name="Schwartz D.C."/>
            <person name="Town C.D."/>
        </authorList>
    </citation>
    <scope>GENOME REANNOTATION</scope>
    <source>
        <strain evidence="1">A17</strain>
        <strain evidence="2 3">cv. Jemalong A17</strain>
    </source>
</reference>
<evidence type="ECO:0000313" key="1">
    <source>
        <dbReference type="EMBL" id="KEH36004.1"/>
    </source>
</evidence>
<protein>
    <submittedName>
        <fullName evidence="1 2">Uncharacterized protein</fullName>
    </submittedName>
</protein>
<organism evidence="2">
    <name type="scientific">Medicago truncatula</name>
    <name type="common">Barrel medic</name>
    <name type="synonym">Medicago tribuloides</name>
    <dbReference type="NCBI Taxonomy" id="3880"/>
    <lineage>
        <taxon>Eukaryota</taxon>
        <taxon>Viridiplantae</taxon>
        <taxon>Streptophyta</taxon>
        <taxon>Embryophyta</taxon>
        <taxon>Tracheophyta</taxon>
        <taxon>Spermatophyta</taxon>
        <taxon>Magnoliopsida</taxon>
        <taxon>eudicotyledons</taxon>
        <taxon>Gunneridae</taxon>
        <taxon>Pentapetalae</taxon>
        <taxon>rosids</taxon>
        <taxon>fabids</taxon>
        <taxon>Fabales</taxon>
        <taxon>Fabaceae</taxon>
        <taxon>Papilionoideae</taxon>
        <taxon>50 kb inversion clade</taxon>
        <taxon>NPAAA clade</taxon>
        <taxon>Hologalegina</taxon>
        <taxon>IRL clade</taxon>
        <taxon>Trifolieae</taxon>
        <taxon>Medicago</taxon>
    </lineage>
</organism>
<reference evidence="2" key="3">
    <citation type="submission" date="2015-04" db="UniProtKB">
        <authorList>
            <consortium name="EnsemblPlants"/>
        </authorList>
    </citation>
    <scope>IDENTIFICATION</scope>
    <source>
        <strain evidence="2">cv. Jemalong A17</strain>
    </source>
</reference>
<evidence type="ECO:0000313" key="2">
    <source>
        <dbReference type="EnsemblPlants" id="KEH36004"/>
    </source>
</evidence>
<sequence>MAASSPTSSFYSFPFTTSPKYSHLILFSCSFHLKHHSLHLKSPPSLFVLASPSCNTHDFN</sequence>
<keyword evidence="3" id="KW-1185">Reference proteome</keyword>
<proteinExistence type="predicted"/>
<dbReference type="AlphaFoldDB" id="G7ZWM3"/>
<accession>G7ZWM3</accession>
<gene>
    <name evidence="1" type="ordered locus">MTR_3g110020</name>
</gene>
<dbReference type="EnsemblPlants" id="KEH36004">
    <property type="protein sequence ID" value="KEH36004"/>
    <property type="gene ID" value="MTR_3g110020"/>
</dbReference>
<dbReference type="Proteomes" id="UP000002051">
    <property type="component" value="Chromosome 3"/>
</dbReference>
<name>G7ZWM3_MEDTR</name>
<reference evidence="1 3" key="1">
    <citation type="journal article" date="2011" name="Nature">
        <title>The Medicago genome provides insight into the evolution of rhizobial symbioses.</title>
        <authorList>
            <person name="Young N.D."/>
            <person name="Debelle F."/>
            <person name="Oldroyd G.E."/>
            <person name="Geurts R."/>
            <person name="Cannon S.B."/>
            <person name="Udvardi M.K."/>
            <person name="Benedito V.A."/>
            <person name="Mayer K.F."/>
            <person name="Gouzy J."/>
            <person name="Schoof H."/>
            <person name="Van de Peer Y."/>
            <person name="Proost S."/>
            <person name="Cook D.R."/>
            <person name="Meyers B.C."/>
            <person name="Spannagl M."/>
            <person name="Cheung F."/>
            <person name="De Mita S."/>
            <person name="Krishnakumar V."/>
            <person name="Gundlach H."/>
            <person name="Zhou S."/>
            <person name="Mudge J."/>
            <person name="Bharti A.K."/>
            <person name="Murray J.D."/>
            <person name="Naoumkina M.A."/>
            <person name="Rosen B."/>
            <person name="Silverstein K.A."/>
            <person name="Tang H."/>
            <person name="Rombauts S."/>
            <person name="Zhao P.X."/>
            <person name="Zhou P."/>
            <person name="Barbe V."/>
            <person name="Bardou P."/>
            <person name="Bechner M."/>
            <person name="Bellec A."/>
            <person name="Berger A."/>
            <person name="Berges H."/>
            <person name="Bidwell S."/>
            <person name="Bisseling T."/>
            <person name="Choisne N."/>
            <person name="Couloux A."/>
            <person name="Denny R."/>
            <person name="Deshpande S."/>
            <person name="Dai X."/>
            <person name="Doyle J.J."/>
            <person name="Dudez A.M."/>
            <person name="Farmer A.D."/>
            <person name="Fouteau S."/>
            <person name="Franken C."/>
            <person name="Gibelin C."/>
            <person name="Gish J."/>
            <person name="Goldstein S."/>
            <person name="Gonzalez A.J."/>
            <person name="Green P.J."/>
            <person name="Hallab A."/>
            <person name="Hartog M."/>
            <person name="Hua A."/>
            <person name="Humphray S.J."/>
            <person name="Jeong D.H."/>
            <person name="Jing Y."/>
            <person name="Jocker A."/>
            <person name="Kenton S.M."/>
            <person name="Kim D.J."/>
            <person name="Klee K."/>
            <person name="Lai H."/>
            <person name="Lang C."/>
            <person name="Lin S."/>
            <person name="Macmil S.L."/>
            <person name="Magdelenat G."/>
            <person name="Matthews L."/>
            <person name="McCorrison J."/>
            <person name="Monaghan E.L."/>
            <person name="Mun J.H."/>
            <person name="Najar F.Z."/>
            <person name="Nicholson C."/>
            <person name="Noirot C."/>
            <person name="O'Bleness M."/>
            <person name="Paule C.R."/>
            <person name="Poulain J."/>
            <person name="Prion F."/>
            <person name="Qin B."/>
            <person name="Qu C."/>
            <person name="Retzel E.F."/>
            <person name="Riddle C."/>
            <person name="Sallet E."/>
            <person name="Samain S."/>
            <person name="Samson N."/>
            <person name="Sanders I."/>
            <person name="Saurat O."/>
            <person name="Scarpelli C."/>
            <person name="Schiex T."/>
            <person name="Segurens B."/>
            <person name="Severin A.J."/>
            <person name="Sherrier D.J."/>
            <person name="Shi R."/>
            <person name="Sims S."/>
            <person name="Singer S.R."/>
            <person name="Sinharoy S."/>
            <person name="Sterck L."/>
            <person name="Viollet A."/>
            <person name="Wang B.B."/>
            <person name="Wang K."/>
            <person name="Wang M."/>
            <person name="Wang X."/>
            <person name="Warfsmann J."/>
            <person name="Weissenbach J."/>
            <person name="White D.D."/>
            <person name="White J.D."/>
            <person name="Wiley G.B."/>
            <person name="Wincker P."/>
            <person name="Xing Y."/>
            <person name="Yang L."/>
            <person name="Yao Z."/>
            <person name="Ying F."/>
            <person name="Zhai J."/>
            <person name="Zhou L."/>
            <person name="Zuber A."/>
            <person name="Denarie J."/>
            <person name="Dixon R.A."/>
            <person name="May G.D."/>
            <person name="Schwartz D.C."/>
            <person name="Rogers J."/>
            <person name="Quetier F."/>
            <person name="Town C.D."/>
            <person name="Roe B.A."/>
        </authorList>
    </citation>
    <scope>NUCLEOTIDE SEQUENCE [LARGE SCALE GENOMIC DNA]</scope>
    <source>
        <strain evidence="1">A17</strain>
        <strain evidence="2 3">cv. Jemalong A17</strain>
    </source>
</reference>
<evidence type="ECO:0000313" key="3">
    <source>
        <dbReference type="Proteomes" id="UP000002051"/>
    </source>
</evidence>
<dbReference type="EMBL" id="CM001219">
    <property type="protein sequence ID" value="KEH36004.1"/>
    <property type="molecule type" value="Genomic_DNA"/>
</dbReference>
<dbReference type="PaxDb" id="3880-AES83611"/>
<dbReference type="HOGENOM" id="CLU_2945175_0_0_1"/>